<evidence type="ECO:0000259" key="1">
    <source>
        <dbReference type="Pfam" id="PF07969"/>
    </source>
</evidence>
<dbReference type="Gene3D" id="3.20.20.140">
    <property type="entry name" value="Metal-dependent hydrolases"/>
    <property type="match status" value="1"/>
</dbReference>
<dbReference type="Gene3D" id="2.30.40.10">
    <property type="entry name" value="Urease, subunit C, domain 1"/>
    <property type="match status" value="1"/>
</dbReference>
<protein>
    <recommendedName>
        <fullName evidence="1">Amidohydrolase 3 domain-containing protein</fullName>
    </recommendedName>
</protein>
<organism evidence="2 3">
    <name type="scientific">Zhihengliuella halotolerans</name>
    <dbReference type="NCBI Taxonomy" id="370736"/>
    <lineage>
        <taxon>Bacteria</taxon>
        <taxon>Bacillati</taxon>
        <taxon>Actinomycetota</taxon>
        <taxon>Actinomycetes</taxon>
        <taxon>Micrococcales</taxon>
        <taxon>Micrococcaceae</taxon>
        <taxon>Zhihengliuella</taxon>
    </lineage>
</organism>
<proteinExistence type="predicted"/>
<evidence type="ECO:0000313" key="3">
    <source>
        <dbReference type="Proteomes" id="UP000292685"/>
    </source>
</evidence>
<gene>
    <name evidence="2" type="ORF">EV380_0967</name>
</gene>
<dbReference type="RefSeq" id="WP_341272757.1">
    <property type="nucleotide sequence ID" value="NZ_SHLA01000001.1"/>
</dbReference>
<dbReference type="Pfam" id="PF07969">
    <property type="entry name" value="Amidohydro_3"/>
    <property type="match status" value="1"/>
</dbReference>
<evidence type="ECO:0000313" key="2">
    <source>
        <dbReference type="EMBL" id="RZU61398.1"/>
    </source>
</evidence>
<dbReference type="InterPro" id="IPR013108">
    <property type="entry name" value="Amidohydro_3"/>
</dbReference>
<sequence length="537" mass="56427">MSSLVMYRNGSVYSPADPLATAMLIDGDTVAWIGQEAAAAALIDERMTVVNLDGALVAPAFFDSHVHLTELGASLEQVDLRDARSMSELLSAVRAAGVRAPGQPIVGFGWDETEWDTPVLPSVDELADAAAGADVYLARVDVHSALVAGTSAPVRPGNSSAHVTGDLHRAIRQRATDYDDTTRRRYLRAALEHYAQHGYAGVAEMAAPQISGRRDAELLEELVATDPASYPLVRLYWAELATSVAEAEALARSFGPTFAGLGGDLNIDGSLGSRTAALRAEYSDAPGNTGTLTLTAEQISAHVVACTKAGVQAGFHVIGDAGADAAAAGFRRAADEVGAEALQRLGHRLEHVEMVDDDVIATLLEAGVTVSLQPAFDAKWGGPEGLYASRLGPERTQRMNEVGRFLAAGIPVCLGSDAPVTEVDPWGSVKACLNLSTESARISARAAFLAHTRSGYRAAGVDIPFGGQLVPGGEATFAVWSASELMVQTPDSRVASWSTDARAGTPLLPVMENEFPRCLRTVRAGRVLFAEDASVVA</sequence>
<dbReference type="InterPro" id="IPR011059">
    <property type="entry name" value="Metal-dep_hydrolase_composite"/>
</dbReference>
<dbReference type="Gene3D" id="3.10.310.70">
    <property type="match status" value="1"/>
</dbReference>
<reference evidence="2 3" key="1">
    <citation type="submission" date="2019-02" db="EMBL/GenBank/DDBJ databases">
        <title>Sequencing the genomes of 1000 actinobacteria strains.</title>
        <authorList>
            <person name="Klenk H.-P."/>
        </authorList>
    </citation>
    <scope>NUCLEOTIDE SEQUENCE [LARGE SCALE GENOMIC DNA]</scope>
    <source>
        <strain evidence="2 3">DSM 17364</strain>
    </source>
</reference>
<dbReference type="GO" id="GO:0016810">
    <property type="term" value="F:hydrolase activity, acting on carbon-nitrogen (but not peptide) bonds"/>
    <property type="evidence" value="ECO:0007669"/>
    <property type="project" value="InterPro"/>
</dbReference>
<dbReference type="PANTHER" id="PTHR22642:SF2">
    <property type="entry name" value="PROTEIN LONG AFTER FAR-RED 3"/>
    <property type="match status" value="1"/>
</dbReference>
<dbReference type="Proteomes" id="UP000292685">
    <property type="component" value="Unassembled WGS sequence"/>
</dbReference>
<dbReference type="AlphaFoldDB" id="A0A4Q8ABC4"/>
<dbReference type="PANTHER" id="PTHR22642">
    <property type="entry name" value="IMIDAZOLONEPROPIONASE"/>
    <property type="match status" value="1"/>
</dbReference>
<name>A0A4Q8ABC4_9MICC</name>
<feature type="domain" description="Amidohydrolase 3" evidence="1">
    <location>
        <begin position="49"/>
        <end position="529"/>
    </location>
</feature>
<accession>A0A4Q8ABC4</accession>
<comment type="caution">
    <text evidence="2">The sequence shown here is derived from an EMBL/GenBank/DDBJ whole genome shotgun (WGS) entry which is preliminary data.</text>
</comment>
<dbReference type="EMBL" id="SHLA01000001">
    <property type="protein sequence ID" value="RZU61398.1"/>
    <property type="molecule type" value="Genomic_DNA"/>
</dbReference>
<dbReference type="InterPro" id="IPR032466">
    <property type="entry name" value="Metal_Hydrolase"/>
</dbReference>
<keyword evidence="3" id="KW-1185">Reference proteome</keyword>
<dbReference type="SUPFAM" id="SSF51338">
    <property type="entry name" value="Composite domain of metallo-dependent hydrolases"/>
    <property type="match status" value="1"/>
</dbReference>
<dbReference type="SUPFAM" id="SSF51556">
    <property type="entry name" value="Metallo-dependent hydrolases"/>
    <property type="match status" value="1"/>
</dbReference>